<dbReference type="HOGENOM" id="CLU_2103770_0_0_11"/>
<dbReference type="EMBL" id="AWSE01000014">
    <property type="protein sequence ID" value="ERH25658.1"/>
    <property type="molecule type" value="Genomic_DNA"/>
</dbReference>
<accession>U1S173</accession>
<proteinExistence type="predicted"/>
<keyword evidence="3" id="KW-1185">Reference proteome</keyword>
<protein>
    <submittedName>
        <fullName evidence="2">Uncharacterized protein</fullName>
    </submittedName>
</protein>
<dbReference type="AlphaFoldDB" id="U1S173"/>
<name>U1S173_9ACTO</name>
<reference evidence="2 3" key="1">
    <citation type="submission" date="2013-08" db="EMBL/GenBank/DDBJ databases">
        <authorList>
            <person name="Weinstock G."/>
            <person name="Sodergren E."/>
            <person name="Wylie T."/>
            <person name="Fulton L."/>
            <person name="Fulton R."/>
            <person name="Fronick C."/>
            <person name="O'Laughlin M."/>
            <person name="Godfrey J."/>
            <person name="Miner T."/>
            <person name="Herter B."/>
            <person name="Appelbaum E."/>
            <person name="Cordes M."/>
            <person name="Lek S."/>
            <person name="Wollam A."/>
            <person name="Pepin K.H."/>
            <person name="Palsikar V.B."/>
            <person name="Mitreva M."/>
            <person name="Wilson R.K."/>
        </authorList>
    </citation>
    <scope>NUCLEOTIDE SEQUENCE [LARGE SCALE GENOMIC DNA]</scope>
    <source>
        <strain evidence="2 3">F0542</strain>
    </source>
</reference>
<sequence>MSPASSRGGTGRERFRGDGDVSRSPAGARRRPRTLRPYRVPFPGTRIVRGSRPVPTRCNASRRACPSQVSRQWPRYSGSRSARRSWSPAAARIRPPQPAGTHLIPLPLFVVSQKG</sequence>
<evidence type="ECO:0000313" key="2">
    <source>
        <dbReference type="EMBL" id="ERH25658.1"/>
    </source>
</evidence>
<feature type="compositionally biased region" description="Basic and acidic residues" evidence="1">
    <location>
        <begin position="10"/>
        <end position="21"/>
    </location>
</feature>
<feature type="region of interest" description="Disordered" evidence="1">
    <location>
        <begin position="1"/>
        <end position="102"/>
    </location>
</feature>
<comment type="caution">
    <text evidence="2">The sequence shown here is derived from an EMBL/GenBank/DDBJ whole genome shotgun (WGS) entry which is preliminary data.</text>
</comment>
<gene>
    <name evidence="2" type="ORF">HMPREF1979_00320</name>
</gene>
<dbReference type="Proteomes" id="UP000016536">
    <property type="component" value="Unassembled WGS sequence"/>
</dbReference>
<evidence type="ECO:0000313" key="3">
    <source>
        <dbReference type="Proteomes" id="UP000016536"/>
    </source>
</evidence>
<organism evidence="2 3">
    <name type="scientific">Actinomyces johnsonii F0542</name>
    <dbReference type="NCBI Taxonomy" id="1321818"/>
    <lineage>
        <taxon>Bacteria</taxon>
        <taxon>Bacillati</taxon>
        <taxon>Actinomycetota</taxon>
        <taxon>Actinomycetes</taxon>
        <taxon>Actinomycetales</taxon>
        <taxon>Actinomycetaceae</taxon>
        <taxon>Actinomyces</taxon>
    </lineage>
</organism>
<evidence type="ECO:0000256" key="1">
    <source>
        <dbReference type="SAM" id="MobiDB-lite"/>
    </source>
</evidence>
<feature type="compositionally biased region" description="Low complexity" evidence="1">
    <location>
        <begin position="74"/>
        <end position="94"/>
    </location>
</feature>